<dbReference type="Proteomes" id="UP001152797">
    <property type="component" value="Unassembled WGS sequence"/>
</dbReference>
<proteinExistence type="predicted"/>
<gene>
    <name evidence="1" type="ORF">C1SCF055_LOCUS12319</name>
</gene>
<feature type="non-terminal residue" evidence="1">
    <location>
        <position position="209"/>
    </location>
</feature>
<evidence type="ECO:0000313" key="3">
    <source>
        <dbReference type="Proteomes" id="UP001152797"/>
    </source>
</evidence>
<evidence type="ECO:0000313" key="1">
    <source>
        <dbReference type="EMBL" id="CAI3984808.1"/>
    </source>
</evidence>
<reference evidence="2 3" key="2">
    <citation type="submission" date="2024-05" db="EMBL/GenBank/DDBJ databases">
        <authorList>
            <person name="Chen Y."/>
            <person name="Shah S."/>
            <person name="Dougan E. K."/>
            <person name="Thang M."/>
            <person name="Chan C."/>
        </authorList>
    </citation>
    <scope>NUCLEOTIDE SEQUENCE [LARGE SCALE GENOMIC DNA]</scope>
</reference>
<dbReference type="EMBL" id="CAMXCT010000921">
    <property type="protein sequence ID" value="CAI3984808.1"/>
    <property type="molecule type" value="Genomic_DNA"/>
</dbReference>
<sequence length="209" mass="23333">MVPSQDCFSGWFFPGSVHAGNGTIQAQHQRTDPLSFREDGFKEDVFKEDGFKDGSSVASSKSSATRWVENLNNAVFFADDEFDDSASGNRAASSSSEDPVRSLGAHLRGTCQPCVFNATTAGCSKGDYCGYCHFDHPMTMLNRRVRKRTRDKIKRRLLEIFNPPVDLEEVHELLQTEAARHIFARTLSFELPCLEGGICLGYGSHFRMH</sequence>
<evidence type="ECO:0008006" key="4">
    <source>
        <dbReference type="Google" id="ProtNLM"/>
    </source>
</evidence>
<keyword evidence="3" id="KW-1185">Reference proteome</keyword>
<comment type="caution">
    <text evidence="1">The sequence shown here is derived from an EMBL/GenBank/DDBJ whole genome shotgun (WGS) entry which is preliminary data.</text>
</comment>
<dbReference type="EMBL" id="CAMXCT020000921">
    <property type="protein sequence ID" value="CAL1138183.1"/>
    <property type="molecule type" value="Genomic_DNA"/>
</dbReference>
<reference evidence="1" key="1">
    <citation type="submission" date="2022-10" db="EMBL/GenBank/DDBJ databases">
        <authorList>
            <person name="Chen Y."/>
            <person name="Dougan E. K."/>
            <person name="Chan C."/>
            <person name="Rhodes N."/>
            <person name="Thang M."/>
        </authorList>
    </citation>
    <scope>NUCLEOTIDE SEQUENCE</scope>
</reference>
<dbReference type="EMBL" id="CAMXCT030000921">
    <property type="protein sequence ID" value="CAL4772120.1"/>
    <property type="molecule type" value="Genomic_DNA"/>
</dbReference>
<evidence type="ECO:0000313" key="2">
    <source>
        <dbReference type="EMBL" id="CAL4772120.1"/>
    </source>
</evidence>
<protein>
    <recommendedName>
        <fullName evidence="4">C3H1-type domain-containing protein</fullName>
    </recommendedName>
</protein>
<accession>A0A9P1C4V7</accession>
<dbReference type="AlphaFoldDB" id="A0A9P1C4V7"/>
<name>A0A9P1C4V7_9DINO</name>
<organism evidence="1">
    <name type="scientific">Cladocopium goreaui</name>
    <dbReference type="NCBI Taxonomy" id="2562237"/>
    <lineage>
        <taxon>Eukaryota</taxon>
        <taxon>Sar</taxon>
        <taxon>Alveolata</taxon>
        <taxon>Dinophyceae</taxon>
        <taxon>Suessiales</taxon>
        <taxon>Symbiodiniaceae</taxon>
        <taxon>Cladocopium</taxon>
    </lineage>
</organism>